<gene>
    <name evidence="1" type="ORF">FNK824_LOCUS43434</name>
</gene>
<comment type="caution">
    <text evidence="1">The sequence shown here is derived from an EMBL/GenBank/DDBJ whole genome shotgun (WGS) entry which is preliminary data.</text>
</comment>
<evidence type="ECO:0000313" key="2">
    <source>
        <dbReference type="Proteomes" id="UP000663874"/>
    </source>
</evidence>
<feature type="non-terminal residue" evidence="1">
    <location>
        <position position="1"/>
    </location>
</feature>
<name>A0A820N511_9BILA</name>
<dbReference type="Proteomes" id="UP000663874">
    <property type="component" value="Unassembled WGS sequence"/>
</dbReference>
<evidence type="ECO:0000313" key="1">
    <source>
        <dbReference type="EMBL" id="CAF4385048.1"/>
    </source>
</evidence>
<dbReference type="EMBL" id="CAJOBE010060594">
    <property type="protein sequence ID" value="CAF4385048.1"/>
    <property type="molecule type" value="Genomic_DNA"/>
</dbReference>
<sequence>SFLRIIPKKINRINNHHLRSLCFELSTANDQM</sequence>
<protein>
    <submittedName>
        <fullName evidence="1">Uncharacterized protein</fullName>
    </submittedName>
</protein>
<organism evidence="1 2">
    <name type="scientific">Rotaria sordida</name>
    <dbReference type="NCBI Taxonomy" id="392033"/>
    <lineage>
        <taxon>Eukaryota</taxon>
        <taxon>Metazoa</taxon>
        <taxon>Spiralia</taxon>
        <taxon>Gnathifera</taxon>
        <taxon>Rotifera</taxon>
        <taxon>Eurotatoria</taxon>
        <taxon>Bdelloidea</taxon>
        <taxon>Philodinida</taxon>
        <taxon>Philodinidae</taxon>
        <taxon>Rotaria</taxon>
    </lineage>
</organism>
<dbReference type="AlphaFoldDB" id="A0A820N511"/>
<accession>A0A820N511</accession>
<proteinExistence type="predicted"/>
<reference evidence="1" key="1">
    <citation type="submission" date="2021-02" db="EMBL/GenBank/DDBJ databases">
        <authorList>
            <person name="Nowell W R."/>
        </authorList>
    </citation>
    <scope>NUCLEOTIDE SEQUENCE</scope>
</reference>